<gene>
    <name evidence="1" type="ORF">TTHERM_000580368</name>
</gene>
<dbReference type="GeneID" id="24439685"/>
<protein>
    <submittedName>
        <fullName evidence="1">Uncharacterized protein</fullName>
    </submittedName>
</protein>
<keyword evidence="2" id="KW-1185">Reference proteome</keyword>
<accession>W7X7X2</accession>
<proteinExistence type="predicted"/>
<organism evidence="1 2">
    <name type="scientific">Tetrahymena thermophila (strain SB210)</name>
    <dbReference type="NCBI Taxonomy" id="312017"/>
    <lineage>
        <taxon>Eukaryota</taxon>
        <taxon>Sar</taxon>
        <taxon>Alveolata</taxon>
        <taxon>Ciliophora</taxon>
        <taxon>Intramacronucleata</taxon>
        <taxon>Oligohymenophorea</taxon>
        <taxon>Hymenostomatida</taxon>
        <taxon>Tetrahymenina</taxon>
        <taxon>Tetrahymenidae</taxon>
        <taxon>Tetrahymena</taxon>
    </lineage>
</organism>
<dbReference type="KEGG" id="tet:TTHERM_000580368"/>
<name>W7X7X2_TETTS</name>
<dbReference type="Proteomes" id="UP000009168">
    <property type="component" value="Unassembled WGS sequence"/>
</dbReference>
<dbReference type="EMBL" id="GG662527">
    <property type="protein sequence ID" value="EWS72523.1"/>
    <property type="molecule type" value="Genomic_DNA"/>
</dbReference>
<dbReference type="AlphaFoldDB" id="W7X7X2"/>
<evidence type="ECO:0000313" key="1">
    <source>
        <dbReference type="EMBL" id="EWS72523.1"/>
    </source>
</evidence>
<evidence type="ECO:0000313" key="2">
    <source>
        <dbReference type="Proteomes" id="UP000009168"/>
    </source>
</evidence>
<reference evidence="2" key="1">
    <citation type="journal article" date="2006" name="PLoS Biol.">
        <title>Macronuclear genome sequence of the ciliate Tetrahymena thermophila, a model eukaryote.</title>
        <authorList>
            <person name="Eisen J.A."/>
            <person name="Coyne R.S."/>
            <person name="Wu M."/>
            <person name="Wu D."/>
            <person name="Thiagarajan M."/>
            <person name="Wortman J.R."/>
            <person name="Badger J.H."/>
            <person name="Ren Q."/>
            <person name="Amedeo P."/>
            <person name="Jones K.M."/>
            <person name="Tallon L.J."/>
            <person name="Delcher A.L."/>
            <person name="Salzberg S.L."/>
            <person name="Silva J.C."/>
            <person name="Haas B.J."/>
            <person name="Majoros W.H."/>
            <person name="Farzad M."/>
            <person name="Carlton J.M."/>
            <person name="Smith R.K. Jr."/>
            <person name="Garg J."/>
            <person name="Pearlman R.E."/>
            <person name="Karrer K.M."/>
            <person name="Sun L."/>
            <person name="Manning G."/>
            <person name="Elde N.C."/>
            <person name="Turkewitz A.P."/>
            <person name="Asai D.J."/>
            <person name="Wilkes D.E."/>
            <person name="Wang Y."/>
            <person name="Cai H."/>
            <person name="Collins K."/>
            <person name="Stewart B.A."/>
            <person name="Lee S.R."/>
            <person name="Wilamowska K."/>
            <person name="Weinberg Z."/>
            <person name="Ruzzo W.L."/>
            <person name="Wloga D."/>
            <person name="Gaertig J."/>
            <person name="Frankel J."/>
            <person name="Tsao C.-C."/>
            <person name="Gorovsky M.A."/>
            <person name="Keeling P.J."/>
            <person name="Waller R.F."/>
            <person name="Patron N.J."/>
            <person name="Cherry J.M."/>
            <person name="Stover N.A."/>
            <person name="Krieger C.J."/>
            <person name="del Toro C."/>
            <person name="Ryder H.F."/>
            <person name="Williamson S.C."/>
            <person name="Barbeau R.A."/>
            <person name="Hamilton E.P."/>
            <person name="Orias E."/>
        </authorList>
    </citation>
    <scope>NUCLEOTIDE SEQUENCE [LARGE SCALE GENOMIC DNA]</scope>
    <source>
        <strain evidence="2">SB210</strain>
    </source>
</reference>
<sequence>MNLKAINSHIKQMLQKYDLQNYFNFFMQQVVEHSINVRNVKHLISIKEYEFLVLYKMLKCIEELAQILLVCLFCSKQIKISTKGALLENQSCILMHKVCQKYDIGETLSILRLLVYFLHSLGHCRMQHIQGCKYFLTQTSYVKQL</sequence>
<dbReference type="RefSeq" id="XP_012654959.1">
    <property type="nucleotide sequence ID" value="XM_012799505.1"/>
</dbReference>
<dbReference type="InParanoid" id="W7X7X2"/>